<sequence length="1378" mass="155234">MNHSLEILKIESITGTVTLIDDTYSHVGYCRPTFFINVTSDIQLSTLYFRDLNGAVPDQYFDEMTNGNAGTLFYISGYITSDFFQINSATTLHAKDSTYNNEQNINAIINYVCEKPPIIEITEPVSINIKPLKIENKFKVYVANLKKRIQMIDQIIPVGSQLLPIMYVGSEPYFIEFQTSVSISTIGIVFNSDFEVFNCTYDVNQTFILKIQVPMKYHINTSIDSITQYPNSPYDSSNNWNINNIVFLNGSLFDSNLFFYSIYNSTTIFDKNQYFSLVSGNNTKGQYLFLSSSFPIKRDMTPTAFSSDLYVYGNQTSFSKFSISNKGIGSNIAIEVITSSNLFLKEEFSFDCLYPDNYKIAIKYGDGNYFQPTYPYGLSKLESNGSCSFNFQYALNNLTGGFYVTISTDVGDATGATNPSPNGDSFRPILDDFQIFYPRGGDGNYAILTVKIRDVGSGFSYLYYGGNYVTVADLINGTINDGYYQKLIYVTFDFTCLIGDIASNIFVCSAPDDLPLNQNFKFYYGVFPLKSIPYLVDFDFEITSFNFESSVYDLSESGRLVTVFLNYSKSQLDIPISFFLTDRNYGDKFIDINSKSNRYLMDKELHLFKITFYIPQKLCTGTLPYLFVIHGKQFRNDYFNSKFGDQANLNIFSNECFELPPKFTSLSYKLNSPITLDSNKIVGWDFEINSGGDIKISYVFFHVISNLDKKGYTFEFYPNSTTYSSSILINVSPLNTPTQTFIIYNATIIDERGIRSDHIDNYKVVDVIYNQYSPLYALSISPFYSIDKSVLSFKVLSPFTREYIKPNISLSNILKVETNDFLDSSLYLKLTTNDDVGISLYHIPQVYIEHFTNYGDFQVIQCITKTNQTSTLICEYDIICNVEYGFGLQNPVTFSVYGVVDTSLNIASFNSLSLNQSISMYSITNSIKPSISSWTPLTPKNNRLTIFGRNLPTSGGNAFLYYTDSDSDNLVTLIFNFSSSVMAVLEIGSSIKPFILYTQNSNNIKSNSVEIHYLEGSSSSSASSSSSSSSDNSTLPPVTCLDSCGGSSRGTCIPNVGCRCKPPYSGINCLSETIKIPKPQTNTTSPDSRNEFPVNGTDIKLNTIISIVALREFDFQGKQVNIHYFDSWNFTTISPTNFTYSSSVTKNNQYVSNVTVSMEWYEQSSVIKFANQNFTINPSSLKYYIKLDQYPFSSSLNTLDLIIKSSFKSSQTDDVCGSKGFTLNDGNDYMTLQIGKYSFEGKFIKKAIINGIKVITVNNKWLDNNDFISNTTIKSETDSSNQQSSFVSIQIPHYNSNVLLDPSFSVLLDSNENTKNSICSPSDSSKLSVGQIVGIAIGCAVLVIILFLFIFFKFSKSQKFLSVKIFFYKLFKSFKRKY</sequence>
<dbReference type="Pfam" id="PF23033">
    <property type="entry name" value="DUF7034"/>
    <property type="match status" value="1"/>
</dbReference>
<proteinExistence type="predicted"/>
<dbReference type="Proteomes" id="UP001344447">
    <property type="component" value="Unassembled WGS sequence"/>
</dbReference>
<dbReference type="InterPro" id="IPR055462">
    <property type="entry name" value="DUF7034"/>
</dbReference>
<keyword evidence="2" id="KW-1133">Transmembrane helix</keyword>
<dbReference type="EMBL" id="JAVFKY010000004">
    <property type="protein sequence ID" value="KAK5577074.1"/>
    <property type="molecule type" value="Genomic_DNA"/>
</dbReference>
<feature type="disulfide bond" evidence="1">
    <location>
        <begin position="1060"/>
        <end position="1069"/>
    </location>
</feature>
<keyword evidence="2" id="KW-0472">Membrane</keyword>
<keyword evidence="1" id="KW-1015">Disulfide bond</keyword>
<evidence type="ECO:0000313" key="4">
    <source>
        <dbReference type="EMBL" id="KAK5577074.1"/>
    </source>
</evidence>
<protein>
    <recommendedName>
        <fullName evidence="3">EGF-like domain-containing protein</fullName>
    </recommendedName>
</protein>
<organism evidence="4 5">
    <name type="scientific">Dictyostelium firmibasis</name>
    <dbReference type="NCBI Taxonomy" id="79012"/>
    <lineage>
        <taxon>Eukaryota</taxon>
        <taxon>Amoebozoa</taxon>
        <taxon>Evosea</taxon>
        <taxon>Eumycetozoa</taxon>
        <taxon>Dictyostelia</taxon>
        <taxon>Dictyosteliales</taxon>
        <taxon>Dictyosteliaceae</taxon>
        <taxon>Dictyostelium</taxon>
    </lineage>
</organism>
<reference evidence="4 5" key="1">
    <citation type="submission" date="2023-11" db="EMBL/GenBank/DDBJ databases">
        <title>Dfirmibasis_genome.</title>
        <authorList>
            <person name="Edelbroek B."/>
            <person name="Kjellin J."/>
            <person name="Jerlstrom-Hultqvist J."/>
            <person name="Soderbom F."/>
        </authorList>
    </citation>
    <scope>NUCLEOTIDE SEQUENCE [LARGE SCALE GENOMIC DNA]</scope>
    <source>
        <strain evidence="4 5">TNS-C-14</strain>
    </source>
</reference>
<keyword evidence="2" id="KW-0812">Transmembrane</keyword>
<evidence type="ECO:0000313" key="5">
    <source>
        <dbReference type="Proteomes" id="UP001344447"/>
    </source>
</evidence>
<dbReference type="PROSITE" id="PS01186">
    <property type="entry name" value="EGF_2"/>
    <property type="match status" value="1"/>
</dbReference>
<dbReference type="Pfam" id="PF22933">
    <property type="entry name" value="ComC_SSD"/>
    <property type="match status" value="1"/>
</dbReference>
<evidence type="ECO:0000256" key="2">
    <source>
        <dbReference type="SAM" id="Phobius"/>
    </source>
</evidence>
<keyword evidence="1" id="KW-0245">EGF-like domain</keyword>
<keyword evidence="5" id="KW-1185">Reference proteome</keyword>
<dbReference type="InterPro" id="IPR054484">
    <property type="entry name" value="ComC_SSD"/>
</dbReference>
<dbReference type="PROSITE" id="PS00022">
    <property type="entry name" value="EGF_1"/>
    <property type="match status" value="1"/>
</dbReference>
<dbReference type="PANTHER" id="PTHR31378:SF31">
    <property type="entry name" value="EGF-LIKE DOMAIN-CONTAINING PROTEIN"/>
    <property type="match status" value="1"/>
</dbReference>
<dbReference type="PANTHER" id="PTHR31378">
    <property type="entry name" value="EGF-LIKE DOMAIN-CONTAINING PROTEIN-RELATED-RELATED"/>
    <property type="match status" value="1"/>
</dbReference>
<feature type="transmembrane region" description="Helical" evidence="2">
    <location>
        <begin position="1329"/>
        <end position="1352"/>
    </location>
</feature>
<comment type="caution">
    <text evidence="4">The sequence shown here is derived from an EMBL/GenBank/DDBJ whole genome shotgun (WGS) entry which is preliminary data.</text>
</comment>
<dbReference type="PROSITE" id="PS50026">
    <property type="entry name" value="EGF_3"/>
    <property type="match status" value="1"/>
</dbReference>
<evidence type="ECO:0000256" key="1">
    <source>
        <dbReference type="PROSITE-ProRule" id="PRU00076"/>
    </source>
</evidence>
<feature type="domain" description="EGF-like" evidence="3">
    <location>
        <begin position="1036"/>
        <end position="1070"/>
    </location>
</feature>
<dbReference type="InterPro" id="IPR000742">
    <property type="entry name" value="EGF"/>
</dbReference>
<gene>
    <name evidence="4" type="ORF">RB653_002012</name>
</gene>
<comment type="caution">
    <text evidence="1">Lacks conserved residue(s) required for the propagation of feature annotation.</text>
</comment>
<name>A0AAN7TPW9_9MYCE</name>
<accession>A0AAN7TPW9</accession>
<evidence type="ECO:0000259" key="3">
    <source>
        <dbReference type="PROSITE" id="PS50026"/>
    </source>
</evidence>